<evidence type="ECO:0000256" key="1">
    <source>
        <dbReference type="SAM" id="MobiDB-lite"/>
    </source>
</evidence>
<dbReference type="RefSeq" id="WP_008844964.1">
    <property type="nucleotide sequence ID" value="NZ_BAEN01000049.1"/>
</dbReference>
<name>K6X3D7_9ALTE</name>
<dbReference type="AlphaFoldDB" id="K6X3D7"/>
<comment type="caution">
    <text evidence="2">The sequence shown here is derived from an EMBL/GenBank/DDBJ whole genome shotgun (WGS) entry which is preliminary data.</text>
</comment>
<feature type="region of interest" description="Disordered" evidence="1">
    <location>
        <begin position="1"/>
        <end position="21"/>
    </location>
</feature>
<dbReference type="EMBL" id="BAEN01000049">
    <property type="protein sequence ID" value="GAC15159.1"/>
    <property type="molecule type" value="Genomic_DNA"/>
</dbReference>
<protein>
    <submittedName>
        <fullName evidence="2">Uncharacterized protein</fullName>
    </submittedName>
</protein>
<keyword evidence="3" id="KW-1185">Reference proteome</keyword>
<dbReference type="Proteomes" id="UP000006334">
    <property type="component" value="Unassembled WGS sequence"/>
</dbReference>
<organism evidence="2 3">
    <name type="scientific">Aliiglaciecola lipolytica E3</name>
    <dbReference type="NCBI Taxonomy" id="1127673"/>
    <lineage>
        <taxon>Bacteria</taxon>
        <taxon>Pseudomonadati</taxon>
        <taxon>Pseudomonadota</taxon>
        <taxon>Gammaproteobacteria</taxon>
        <taxon>Alteromonadales</taxon>
        <taxon>Alteromonadaceae</taxon>
        <taxon>Aliiglaciecola</taxon>
    </lineage>
</organism>
<gene>
    <name evidence="2" type="ORF">GLIP_2533</name>
</gene>
<sequence>MRKRNTFSRKLKPSNGSRRRLMLKRLHQKVLLRRQQYQQFDLQESFAEAS</sequence>
<reference evidence="2 3" key="1">
    <citation type="journal article" date="2017" name="Antonie Van Leeuwenhoek">
        <title>Rhizobium rhizosphaerae sp. nov., a novel species isolated from rice rhizosphere.</title>
        <authorList>
            <person name="Zhao J.J."/>
            <person name="Zhang J."/>
            <person name="Zhang R.J."/>
            <person name="Zhang C.W."/>
            <person name="Yin H.Q."/>
            <person name="Zhang X.X."/>
        </authorList>
    </citation>
    <scope>NUCLEOTIDE SEQUENCE [LARGE SCALE GENOMIC DNA]</scope>
    <source>
        <strain evidence="2 3">E3</strain>
    </source>
</reference>
<evidence type="ECO:0000313" key="3">
    <source>
        <dbReference type="Proteomes" id="UP000006334"/>
    </source>
</evidence>
<proteinExistence type="predicted"/>
<evidence type="ECO:0000313" key="2">
    <source>
        <dbReference type="EMBL" id="GAC15159.1"/>
    </source>
</evidence>
<accession>K6X3D7</accession>